<evidence type="ECO:0000256" key="1">
    <source>
        <dbReference type="SAM" id="MobiDB-lite"/>
    </source>
</evidence>
<proteinExistence type="predicted"/>
<dbReference type="PROSITE" id="PS50076">
    <property type="entry name" value="DNAJ_2"/>
    <property type="match status" value="1"/>
</dbReference>
<feature type="region of interest" description="Disordered" evidence="1">
    <location>
        <begin position="542"/>
        <end position="587"/>
    </location>
</feature>
<feature type="compositionally biased region" description="Basic and acidic residues" evidence="1">
    <location>
        <begin position="564"/>
        <end position="580"/>
    </location>
</feature>
<feature type="compositionally biased region" description="Polar residues" evidence="1">
    <location>
        <begin position="542"/>
        <end position="551"/>
    </location>
</feature>
<dbReference type="Pfam" id="PF00226">
    <property type="entry name" value="DnaJ"/>
    <property type="match status" value="1"/>
</dbReference>
<evidence type="ECO:0000313" key="3">
    <source>
        <dbReference type="Proteomes" id="UP001152795"/>
    </source>
</evidence>
<accession>A0A6S7GHA4</accession>
<organism evidence="2 3">
    <name type="scientific">Paramuricea clavata</name>
    <name type="common">Red gorgonian</name>
    <name type="synonym">Violescent sea-whip</name>
    <dbReference type="NCBI Taxonomy" id="317549"/>
    <lineage>
        <taxon>Eukaryota</taxon>
        <taxon>Metazoa</taxon>
        <taxon>Cnidaria</taxon>
        <taxon>Anthozoa</taxon>
        <taxon>Octocorallia</taxon>
        <taxon>Malacalcyonacea</taxon>
        <taxon>Plexauridae</taxon>
        <taxon>Paramuricea</taxon>
    </lineage>
</organism>
<protein>
    <submittedName>
        <fullName evidence="2">Uncharacterized protein</fullName>
    </submittedName>
</protein>
<dbReference type="AlphaFoldDB" id="A0A6S7GHA4"/>
<dbReference type="InterPro" id="IPR036869">
    <property type="entry name" value="J_dom_sf"/>
</dbReference>
<dbReference type="Proteomes" id="UP001152795">
    <property type="component" value="Unassembled WGS sequence"/>
</dbReference>
<dbReference type="SMART" id="SM00271">
    <property type="entry name" value="DnaJ"/>
    <property type="match status" value="1"/>
</dbReference>
<dbReference type="InterPro" id="IPR001623">
    <property type="entry name" value="DnaJ_domain"/>
</dbReference>
<sequence>MEEETKVLFDKPLDVQNNEYKLLLIANESSDAELTLYIYPVWAQFCLVSMESKIIKPNTKYLYQNKSKFKLRLVAKFHDNREMRKLLGPQKWIKDILIKIDKSLKCITEDLANEEKRICLRKLHREKELENTGNQHNLYDILGLDMEEVRKMENDDLKKSIEKGFRQQMIIWHPDKNFGDNEIAKQINEARKILLDDERRSRYHNEADYNRGWLSPKRYKAIFWPECCSDEQNQAYWSRLMKIAVTFSITIFGIVLSISTGSVGSILGAGLTAGGLQSLELALNKDSIVNECGWKALLSKAAIGFVGGSITGGVAAGITAGIANLGSSALKSAATIMGGYVGLGSLTGALGGITSSLASDATRKFVDNDDVTARQVICRTICGAVIGATAGALGGLVTQSVINHQALSAASKSLELEIGKQLAIQGVSKSVSDELALDVSREFTESATKALMGRATQFVEERLDEKMENQHPMKHVGNGVKDVITCGITTVIKEGSAAVVSKAKTEYNVKWNEEEYNPMSVGSNCNASADKEQNDSIIDAQSGESSASFEPNNNNNNKAFKQSRRLDTSNEKETDEEKQSKTFQQSDNVQQLYGESSIEFQQCDGTDKIPQVHPSKIISEIGSAVNEKLEDHDSDEVVVGFKPGQDTVTFYFKNKKLQQEGSSESNNILSVDMGKVADKLQQSFHPLSKETSDEAENYELISKTWEQSENEGDEPITIKYISEIHGVTKMIVTYCLNADERKIKVRGSGKKVTVPSEATKVEVRFKVRRFIWWDIFKYDRFDKTWCNPPEPHIFRYERPRNRTFTISGDVFGAVTRVSDGHHDETNDM</sequence>
<keyword evidence="3" id="KW-1185">Reference proteome</keyword>
<gene>
    <name evidence="2" type="ORF">PACLA_8A065551</name>
</gene>
<name>A0A6S7GHA4_PARCT</name>
<comment type="caution">
    <text evidence="2">The sequence shown here is derived from an EMBL/GenBank/DDBJ whole genome shotgun (WGS) entry which is preliminary data.</text>
</comment>
<dbReference type="EMBL" id="CACRXK020000737">
    <property type="protein sequence ID" value="CAB3984421.1"/>
    <property type="molecule type" value="Genomic_DNA"/>
</dbReference>
<dbReference type="SUPFAM" id="SSF46565">
    <property type="entry name" value="Chaperone J-domain"/>
    <property type="match status" value="1"/>
</dbReference>
<evidence type="ECO:0000313" key="2">
    <source>
        <dbReference type="EMBL" id="CAB3984421.1"/>
    </source>
</evidence>
<dbReference type="CDD" id="cd06257">
    <property type="entry name" value="DnaJ"/>
    <property type="match status" value="1"/>
</dbReference>
<dbReference type="Gene3D" id="1.10.287.110">
    <property type="entry name" value="DnaJ domain"/>
    <property type="match status" value="1"/>
</dbReference>
<reference evidence="2" key="1">
    <citation type="submission" date="2020-04" db="EMBL/GenBank/DDBJ databases">
        <authorList>
            <person name="Alioto T."/>
            <person name="Alioto T."/>
            <person name="Gomez Garrido J."/>
        </authorList>
    </citation>
    <scope>NUCLEOTIDE SEQUENCE</scope>
    <source>
        <strain evidence="2">A484AB</strain>
    </source>
</reference>